<dbReference type="SUPFAM" id="SSF53335">
    <property type="entry name" value="S-adenosyl-L-methionine-dependent methyltransferases"/>
    <property type="match status" value="1"/>
</dbReference>
<evidence type="ECO:0000313" key="6">
    <source>
        <dbReference type="Proteomes" id="UP000266198"/>
    </source>
</evidence>
<dbReference type="EMBL" id="NIPK01000029">
    <property type="protein sequence ID" value="RIZ50491.1"/>
    <property type="molecule type" value="Genomic_DNA"/>
</dbReference>
<evidence type="ECO:0000313" key="5">
    <source>
        <dbReference type="EMBL" id="RIZ50491.1"/>
    </source>
</evidence>
<dbReference type="RefSeq" id="WP_142924903.1">
    <property type="nucleotide sequence ID" value="NZ_NIPK01000029.1"/>
</dbReference>
<comment type="caution">
    <text evidence="4">The sequence shown here is derived from an EMBL/GenBank/DDBJ whole genome shotgun (WGS) entry which is preliminary data.</text>
</comment>
<organism evidence="4 6">
    <name type="scientific">Staphylococcus delphini</name>
    <dbReference type="NCBI Taxonomy" id="53344"/>
    <lineage>
        <taxon>Bacteria</taxon>
        <taxon>Bacillati</taxon>
        <taxon>Bacillota</taxon>
        <taxon>Bacilli</taxon>
        <taxon>Bacillales</taxon>
        <taxon>Staphylococcaceae</taxon>
        <taxon>Staphylococcus</taxon>
        <taxon>Staphylococcus intermedius group</taxon>
    </lineage>
</organism>
<keyword evidence="2" id="KW-0680">Restriction system</keyword>
<evidence type="ECO:0000256" key="2">
    <source>
        <dbReference type="ARBA" id="ARBA00022747"/>
    </source>
</evidence>
<sequence>MSITEKQRQQQAELHKKLWSIANDLRGNMDASEFRNYILGLIFYRF</sequence>
<dbReference type="InterPro" id="IPR038333">
    <property type="entry name" value="T1MK-like_N_sf"/>
</dbReference>
<reference evidence="4 6" key="1">
    <citation type="submission" date="2017-06" db="EMBL/GenBank/DDBJ databases">
        <title>Identification of a new gene, sdsY, involved in staphylococcal internalization in non-professional phagocytic cells (NPPCs).</title>
        <authorList>
            <person name="Maali Y."/>
            <person name="Martins-Simoes P."/>
            <person name="Trouillet-Assant S."/>
            <person name="Laurent F."/>
            <person name="Diot A."/>
            <person name="Verhoeven P."/>
            <person name="Bouvard D."/>
            <person name="Vandenesch F."/>
            <person name="Bes M."/>
        </authorList>
    </citation>
    <scope>NUCLEOTIDE SEQUENCE [LARGE SCALE GENOMIC DNA]</scope>
    <source>
        <strain evidence="4 6">Heidy</strain>
    </source>
</reference>
<dbReference type="EMBL" id="NIPK01000033">
    <property type="protein sequence ID" value="RIZ50148.1"/>
    <property type="molecule type" value="Genomic_DNA"/>
</dbReference>
<name>A0ABX9NBN3_9STAP</name>
<dbReference type="InterPro" id="IPR022749">
    <property type="entry name" value="D12N6_MeTrfase_N"/>
</dbReference>
<protein>
    <submittedName>
        <fullName evidence="4">Adenine methylase</fullName>
    </submittedName>
</protein>
<keyword evidence="4" id="KW-0808">Transferase</keyword>
<feature type="non-terminal residue" evidence="4">
    <location>
        <position position="46"/>
    </location>
</feature>
<dbReference type="InterPro" id="IPR029063">
    <property type="entry name" value="SAM-dependent_MTases_sf"/>
</dbReference>
<dbReference type="GO" id="GO:0008168">
    <property type="term" value="F:methyltransferase activity"/>
    <property type="evidence" value="ECO:0007669"/>
    <property type="project" value="UniProtKB-KW"/>
</dbReference>
<keyword evidence="4" id="KW-0489">Methyltransferase</keyword>
<dbReference type="Pfam" id="PF12161">
    <property type="entry name" value="HsdM_N"/>
    <property type="match status" value="1"/>
</dbReference>
<keyword evidence="6" id="KW-1185">Reference proteome</keyword>
<evidence type="ECO:0000313" key="4">
    <source>
        <dbReference type="EMBL" id="RIZ50148.1"/>
    </source>
</evidence>
<evidence type="ECO:0000256" key="1">
    <source>
        <dbReference type="ARBA" id="ARBA00006594"/>
    </source>
</evidence>
<gene>
    <name evidence="5" type="ORF">CDL68_11230</name>
    <name evidence="4" type="ORF">CDL68_11805</name>
</gene>
<feature type="domain" description="N6 adenine-specific DNA methyltransferase N-terminal" evidence="3">
    <location>
        <begin position="14"/>
        <end position="46"/>
    </location>
</feature>
<dbReference type="Proteomes" id="UP000266198">
    <property type="component" value="Unassembled WGS sequence"/>
</dbReference>
<accession>A0ABX9NBN3</accession>
<comment type="similarity">
    <text evidence="1">Belongs to the N(4)/N(6)-methyltransferase family.</text>
</comment>
<proteinExistence type="inferred from homology"/>
<dbReference type="Gene3D" id="1.20.1260.30">
    <property type="match status" value="1"/>
</dbReference>
<evidence type="ECO:0000259" key="3">
    <source>
        <dbReference type="Pfam" id="PF12161"/>
    </source>
</evidence>
<dbReference type="GO" id="GO:0032259">
    <property type="term" value="P:methylation"/>
    <property type="evidence" value="ECO:0007669"/>
    <property type="project" value="UniProtKB-KW"/>
</dbReference>